<dbReference type="AlphaFoldDB" id="S9U552"/>
<organism evidence="4 5">
    <name type="scientific">Strigomonas culicis</name>
    <dbReference type="NCBI Taxonomy" id="28005"/>
    <lineage>
        <taxon>Eukaryota</taxon>
        <taxon>Discoba</taxon>
        <taxon>Euglenozoa</taxon>
        <taxon>Kinetoplastea</taxon>
        <taxon>Metakinetoplastina</taxon>
        <taxon>Trypanosomatida</taxon>
        <taxon>Trypanosomatidae</taxon>
        <taxon>Strigomonadinae</taxon>
        <taxon>Strigomonas</taxon>
    </lineage>
</organism>
<dbReference type="PANTHER" id="PTHR47969">
    <property type="entry name" value="CHROMOSOME-ASSOCIATED KINESIN KIF4A-RELATED"/>
    <property type="match status" value="1"/>
</dbReference>
<evidence type="ECO:0000313" key="4">
    <source>
        <dbReference type="EMBL" id="EPY25937.1"/>
    </source>
</evidence>
<dbReference type="SMART" id="SM00129">
    <property type="entry name" value="KISc"/>
    <property type="match status" value="1"/>
</dbReference>
<feature type="coiled-coil region" evidence="2">
    <location>
        <begin position="353"/>
        <end position="401"/>
    </location>
</feature>
<dbReference type="GO" id="GO:0051231">
    <property type="term" value="P:spindle elongation"/>
    <property type="evidence" value="ECO:0007669"/>
    <property type="project" value="TreeGrafter"/>
</dbReference>
<dbReference type="GO" id="GO:0005524">
    <property type="term" value="F:ATP binding"/>
    <property type="evidence" value="ECO:0007669"/>
    <property type="project" value="UniProtKB-UniRule"/>
</dbReference>
<dbReference type="InterPro" id="IPR027417">
    <property type="entry name" value="P-loop_NTPase"/>
</dbReference>
<evidence type="ECO:0000256" key="2">
    <source>
        <dbReference type="SAM" id="Coils"/>
    </source>
</evidence>
<feature type="domain" description="Kinesin motor" evidence="3">
    <location>
        <begin position="7"/>
        <end position="338"/>
    </location>
</feature>
<reference evidence="4 5" key="1">
    <citation type="journal article" date="2013" name="PLoS ONE">
        <title>Predicting the Proteins of Angomonas deanei, Strigomonas culicis and Their Respective Endosymbionts Reveals New Aspects of the Trypanosomatidae Family.</title>
        <authorList>
            <person name="Motta M.C."/>
            <person name="Martins A.C."/>
            <person name="de Souza S.S."/>
            <person name="Catta-Preta C.M."/>
            <person name="Silva R."/>
            <person name="Klein C.C."/>
            <person name="de Almeida L.G."/>
            <person name="de Lima Cunha O."/>
            <person name="Ciapina L.P."/>
            <person name="Brocchi M."/>
            <person name="Colabardini A.C."/>
            <person name="de Araujo Lima B."/>
            <person name="Machado C.R."/>
            <person name="de Almeida Soares C.M."/>
            <person name="Probst C.M."/>
            <person name="de Menezes C.B."/>
            <person name="Thompson C.E."/>
            <person name="Bartholomeu D.C."/>
            <person name="Gradia D.F."/>
            <person name="Pavoni D.P."/>
            <person name="Grisard E.C."/>
            <person name="Fantinatti-Garboggini F."/>
            <person name="Marchini F.K."/>
            <person name="Rodrigues-Luiz G.F."/>
            <person name="Wagner G."/>
            <person name="Goldman G.H."/>
            <person name="Fietto J.L."/>
            <person name="Elias M.C."/>
            <person name="Goldman M.H."/>
            <person name="Sagot M.F."/>
            <person name="Pereira M."/>
            <person name="Stoco P.H."/>
            <person name="de Mendonca-Neto R.P."/>
            <person name="Teixeira S.M."/>
            <person name="Maciel T.E."/>
            <person name="de Oliveira Mendes T.A."/>
            <person name="Urmenyi T.P."/>
            <person name="de Souza W."/>
            <person name="Schenkman S."/>
            <person name="de Vasconcelos A.T."/>
        </authorList>
    </citation>
    <scope>NUCLEOTIDE SEQUENCE [LARGE SCALE GENOMIC DNA]</scope>
</reference>
<dbReference type="EMBL" id="ATMH01006402">
    <property type="protein sequence ID" value="EPY25937.1"/>
    <property type="molecule type" value="Genomic_DNA"/>
</dbReference>
<proteinExistence type="inferred from homology"/>
<keyword evidence="5" id="KW-1185">Reference proteome</keyword>
<evidence type="ECO:0000256" key="1">
    <source>
        <dbReference type="PROSITE-ProRule" id="PRU00283"/>
    </source>
</evidence>
<dbReference type="Pfam" id="PF00225">
    <property type="entry name" value="Kinesin"/>
    <property type="match status" value="1"/>
</dbReference>
<dbReference type="SUPFAM" id="SSF52540">
    <property type="entry name" value="P-loop containing nucleoside triphosphate hydrolases"/>
    <property type="match status" value="1"/>
</dbReference>
<dbReference type="GO" id="GO:0008017">
    <property type="term" value="F:microtubule binding"/>
    <property type="evidence" value="ECO:0007669"/>
    <property type="project" value="InterPro"/>
</dbReference>
<dbReference type="OrthoDB" id="3176171at2759"/>
<feature type="binding site" evidence="1">
    <location>
        <begin position="85"/>
        <end position="92"/>
    </location>
    <ligand>
        <name>ATP</name>
        <dbReference type="ChEBI" id="CHEBI:30616"/>
    </ligand>
</feature>
<dbReference type="InterPro" id="IPR027640">
    <property type="entry name" value="Kinesin-like_fam"/>
</dbReference>
<comment type="caution">
    <text evidence="4">The sequence shown here is derived from an EMBL/GenBank/DDBJ whole genome shotgun (WGS) entry which is preliminary data.</text>
</comment>
<protein>
    <submittedName>
        <fullName evidence="4">Kinesin</fullName>
    </submittedName>
</protein>
<dbReference type="PANTHER" id="PTHR47969:SF29">
    <property type="entry name" value="KINESIN-LIKE PROTEIN"/>
    <property type="match status" value="1"/>
</dbReference>
<dbReference type="Gene3D" id="3.40.850.10">
    <property type="entry name" value="Kinesin motor domain"/>
    <property type="match status" value="1"/>
</dbReference>
<dbReference type="GO" id="GO:0007052">
    <property type="term" value="P:mitotic spindle organization"/>
    <property type="evidence" value="ECO:0007669"/>
    <property type="project" value="TreeGrafter"/>
</dbReference>
<evidence type="ECO:0000259" key="3">
    <source>
        <dbReference type="PROSITE" id="PS50067"/>
    </source>
</evidence>
<dbReference type="PRINTS" id="PR00380">
    <property type="entry name" value="KINESINHEAVY"/>
</dbReference>
<dbReference type="GO" id="GO:0005875">
    <property type="term" value="C:microtubule associated complex"/>
    <property type="evidence" value="ECO:0007669"/>
    <property type="project" value="TreeGrafter"/>
</dbReference>
<dbReference type="PROSITE" id="PS50067">
    <property type="entry name" value="KINESIN_MOTOR_2"/>
    <property type="match status" value="1"/>
</dbReference>
<keyword evidence="1" id="KW-0067">ATP-binding</keyword>
<comment type="similarity">
    <text evidence="1">Belongs to the TRAFAC class myosin-kinesin ATPase superfamily. Kinesin family.</text>
</comment>
<keyword evidence="1" id="KW-0547">Nucleotide-binding</keyword>
<keyword evidence="2" id="KW-0175">Coiled coil</keyword>
<dbReference type="Proteomes" id="UP000015354">
    <property type="component" value="Unassembled WGS sequence"/>
</dbReference>
<dbReference type="GO" id="GO:0007018">
    <property type="term" value="P:microtubule-based movement"/>
    <property type="evidence" value="ECO:0007669"/>
    <property type="project" value="InterPro"/>
</dbReference>
<gene>
    <name evidence="4" type="ORF">STCU_06402</name>
</gene>
<sequence length="590" mass="65847">MTDEKSRVQVSIRIRPLLKIDKNDKPIVHPLDETSLSLSDDKKAPKSYQFDHVLCGDQQSVYETIGRPMLEEAYKGFNVCLFAYGQTGSGKTYSLLGDISDEEKQGVAPRFVQELFDEAQRRVDEDTDLTIKVSLSMIEVYMEKVRDLLAPRQRGQEPEALEIHEDSNRRVYVKDASVHQVLGSERTMQLLRKGNANRQTAETKMNETSSRSHAIVQIAVTQEFATLEKKDLECTISLVDLAGSERQTKTESSGQHFEEAKKINHSLLMLGRALNSFSERKGNADSFISLRESKLTRLLSESFGGNSKTWMLATVSPTAYNAYETISTLDYASNAKAITNQVKVNSGLRSLELKELKMVVSILEKRLENVGRTRDAKQIELARLEEECQAMRAALQTAHSQELIKSKLQSACTRIREGNGMLRKRIEAASSGVMWPLDNIGAPLFFKGRCGISLKSVFLGQKCTFRIPIKADNGQGTTCKLIVQLFPVGENTTECTSGATVVGSDVRFVLHIVGAEGLPPNCSAHALCLVSLLNGKCSEFFSTITSENTTCPNWNYVRQFELGNVTSDIIDNYSSRDLFCFEIFWILGVK</sequence>
<name>S9U552_9TRYP</name>
<dbReference type="InterPro" id="IPR001752">
    <property type="entry name" value="Kinesin_motor_dom"/>
</dbReference>
<evidence type="ECO:0000313" key="5">
    <source>
        <dbReference type="Proteomes" id="UP000015354"/>
    </source>
</evidence>
<accession>S9U552</accession>
<keyword evidence="1" id="KW-0505">Motor protein</keyword>
<dbReference type="GO" id="GO:0003777">
    <property type="term" value="F:microtubule motor activity"/>
    <property type="evidence" value="ECO:0007669"/>
    <property type="project" value="InterPro"/>
</dbReference>
<dbReference type="InterPro" id="IPR036961">
    <property type="entry name" value="Kinesin_motor_dom_sf"/>
</dbReference>
<dbReference type="CDD" id="cd00106">
    <property type="entry name" value="KISc"/>
    <property type="match status" value="1"/>
</dbReference>
<dbReference type="FunFam" id="3.40.850.10:FF:000116">
    <property type="entry name" value="Putative kinesin"/>
    <property type="match status" value="1"/>
</dbReference>